<evidence type="ECO:0000256" key="2">
    <source>
        <dbReference type="ARBA" id="ARBA00022695"/>
    </source>
</evidence>
<dbReference type="InterPro" id="IPR043519">
    <property type="entry name" value="NT_sf"/>
</dbReference>
<dbReference type="Proteomes" id="UP000323917">
    <property type="component" value="Chromosome"/>
</dbReference>
<dbReference type="RefSeq" id="WP_148075750.1">
    <property type="nucleotide sequence ID" value="NZ_CP042913.1"/>
</dbReference>
<dbReference type="SUPFAM" id="SSF81593">
    <property type="entry name" value="Nucleotidyltransferase substrate binding subunit/domain"/>
    <property type="match status" value="2"/>
</dbReference>
<evidence type="ECO:0000256" key="1">
    <source>
        <dbReference type="ARBA" id="ARBA00022679"/>
    </source>
</evidence>
<dbReference type="GO" id="GO:0016874">
    <property type="term" value="F:ligase activity"/>
    <property type="evidence" value="ECO:0007669"/>
    <property type="project" value="UniProtKB-KW"/>
</dbReference>
<dbReference type="KEGG" id="bgok:Pr1d_48670"/>
<evidence type="ECO:0000256" key="4">
    <source>
        <dbReference type="ARBA" id="ARBA00022840"/>
    </source>
</evidence>
<sequence length="1058" mass="118512">MTNVAIDLESVRRAVDDRDEAGPLLKSLGVANLRSAHANLVKLAEDIPLDLLSMLIEQFRETAPQLADPDMALNNLERFFQTARNPLAMASLFERDHTTLPNLLLILNTSQYLSDQLCADPESYDLLRMTEGRPVAREVLVNELVGEVHSMDSESDVLAALRRFKRRETLRIAYGDIVLEVPVAQVTRQISYVADSVVEAAMDFAIRKVGKRKQHGNVREFSPPRIVALALGKLGGLELNYSSDIDLVFLFQAASTGQGDASQTIATSIAQETINLLSETTELSFAYRVDMRLRPEGRQGPLCVSVDQALGYYDMRGRTWERQAYVKARPIAGDLELGYEFLGRLEPWVFRRYLSLTDITGIKALKRRIEVRSTNGEFAASDVKAGLGGIRDIEFVIQFLQLLNGGALEEVRTGNTLEAIAKLSRAGALTHQESTMLEENYSYLRKLEHRLQIMYDLQTHQLPKSETDLVKIARRMGYYDTEKVSALESFRNDFRQRTEIDRKILDHLLHDAFGDNAESEPEVDLVNDPDPSPETIAKVMDKYPFADSQAAYANLMSLAEERIPFLSTRRCRMFLASIAPRLLAAIAKTPDPDVTLVNLSRVSDSLGGKAALWELFSSNRPTLNLYVTLCAACPYLAGILTSNPGMIDELLDSLLLGRLPNLEAVEASLAELTRGAEDKEPILHSFKVSQHLRVGVRDILGKDDIQATHGELSDIAEVCLREVVEMEYDKLVEKRGEPRIDPPSETKSSSSEEKQFAEWEPSPERIGKPCEFIVLAMGKLGGREPNYHSDLDLVFLYEAEGRTVTDRRGSADSTTNNHFFSELGQRIIKRMSDFGPYGRLFEVDPRLRPTGRGGALSVSLEEFVRYFLEGAGQLWERQALCKARVVVGSPVAANKAMEAVVAATYCKPWQASDATEIHGMRMKLQESASERNLKRGPGGTMDVEFIVQMLQLKYGQSHPAVRETNTLNALASLEQAGFLSEEDARFLKDAYNLLRNVEARIRLMDATGRHEFPEEDRERAKLAFLMDGTEPQKLAEEVFETCRKVRETFLRIFAEAEG</sequence>
<dbReference type="Pfam" id="PF03710">
    <property type="entry name" value="GlnE"/>
    <property type="match status" value="3"/>
</dbReference>
<dbReference type="Gene3D" id="3.30.460.10">
    <property type="entry name" value="Beta Polymerase, domain 2"/>
    <property type="match status" value="2"/>
</dbReference>
<feature type="domain" description="PII-uridylyltransferase/Glutamine-synthetase adenylyltransferase" evidence="9">
    <location>
        <begin position="377"/>
        <end position="498"/>
    </location>
</feature>
<feature type="domain" description="Glutamate-ammonia ligase adenylyltransferase repeated" evidence="8">
    <location>
        <begin position="627"/>
        <end position="741"/>
    </location>
</feature>
<dbReference type="InterPro" id="IPR023057">
    <property type="entry name" value="GlnE"/>
</dbReference>
<dbReference type="GO" id="GO:0008882">
    <property type="term" value="F:[glutamate-ammonia-ligase] adenylyltransferase activity"/>
    <property type="evidence" value="ECO:0007669"/>
    <property type="project" value="UniProtKB-EC"/>
</dbReference>
<feature type="domain" description="Glutamate-ammonia ligase adenylyltransferase repeated" evidence="8">
    <location>
        <begin position="760"/>
        <end position="894"/>
    </location>
</feature>
<dbReference type="Gene3D" id="1.20.120.330">
    <property type="entry name" value="Nucleotidyltransferases domain 2"/>
    <property type="match status" value="2"/>
</dbReference>
<evidence type="ECO:0000313" key="11">
    <source>
        <dbReference type="Proteomes" id="UP000323917"/>
    </source>
</evidence>
<dbReference type="Pfam" id="PF08335">
    <property type="entry name" value="GlnD_UR_UTase"/>
    <property type="match status" value="2"/>
</dbReference>
<dbReference type="PANTHER" id="PTHR30621">
    <property type="entry name" value="GLUTAMINE SYNTHETASE ADENYLYLTRANSFERASE"/>
    <property type="match status" value="1"/>
</dbReference>
<dbReference type="GO" id="GO:0000820">
    <property type="term" value="P:regulation of glutamine family amino acid metabolic process"/>
    <property type="evidence" value="ECO:0007669"/>
    <property type="project" value="TreeGrafter"/>
</dbReference>
<feature type="domain" description="PII-uridylyltransferase/Glutamine-synthetase adenylyltransferase" evidence="9">
    <location>
        <begin position="925"/>
        <end position="1051"/>
    </location>
</feature>
<keyword evidence="10" id="KW-0436">Ligase</keyword>
<dbReference type="InterPro" id="IPR005190">
    <property type="entry name" value="GlnE_rpt_dom"/>
</dbReference>
<dbReference type="CDD" id="cd05401">
    <property type="entry name" value="NT_GlnE_GlnD_like"/>
    <property type="match status" value="2"/>
</dbReference>
<evidence type="ECO:0000256" key="6">
    <source>
        <dbReference type="ARBA" id="ARBA00023268"/>
    </source>
</evidence>
<evidence type="ECO:0000259" key="8">
    <source>
        <dbReference type="Pfam" id="PF03710"/>
    </source>
</evidence>
<feature type="domain" description="Glutamate-ammonia ligase adenylyltransferase repeated" evidence="8">
    <location>
        <begin position="103"/>
        <end position="342"/>
    </location>
</feature>
<protein>
    <submittedName>
        <fullName evidence="10">Glutamate-ammonia-ligase adenylyltransferase</fullName>
        <ecNumber evidence="10">2.7.7.42</ecNumber>
    </submittedName>
</protein>
<evidence type="ECO:0000259" key="9">
    <source>
        <dbReference type="Pfam" id="PF08335"/>
    </source>
</evidence>
<keyword evidence="4" id="KW-0067">ATP-binding</keyword>
<gene>
    <name evidence="10" type="primary">glnE</name>
    <name evidence="10" type="ORF">Pr1d_48670</name>
</gene>
<keyword evidence="5" id="KW-0460">Magnesium</keyword>
<evidence type="ECO:0000313" key="10">
    <source>
        <dbReference type="EMBL" id="QEG37521.1"/>
    </source>
</evidence>
<keyword evidence="1 10" id="KW-0808">Transferase</keyword>
<keyword evidence="6" id="KW-0511">Multifunctional enzyme</keyword>
<dbReference type="Gene3D" id="1.20.120.1510">
    <property type="match status" value="1"/>
</dbReference>
<dbReference type="InterPro" id="IPR013546">
    <property type="entry name" value="PII_UdlTrfase/GS_AdlTrfase"/>
</dbReference>
<dbReference type="OrthoDB" id="9759366at2"/>
<feature type="region of interest" description="Disordered" evidence="7">
    <location>
        <begin position="734"/>
        <end position="762"/>
    </location>
</feature>
<evidence type="ECO:0000256" key="5">
    <source>
        <dbReference type="ARBA" id="ARBA00022842"/>
    </source>
</evidence>
<keyword evidence="11" id="KW-1185">Reference proteome</keyword>
<accession>A0A5B9QTT1</accession>
<keyword evidence="3" id="KW-0547">Nucleotide-binding</keyword>
<proteinExistence type="predicted"/>
<name>A0A5B9QTT1_9BACT</name>
<dbReference type="EC" id="2.7.7.42" evidence="10"/>
<dbReference type="PANTHER" id="PTHR30621:SF0">
    <property type="entry name" value="BIFUNCTIONAL GLUTAMINE SYNTHETASE ADENYLYLTRANSFERASE_ADENYLYL-REMOVING ENZYME"/>
    <property type="match status" value="1"/>
</dbReference>
<dbReference type="AlphaFoldDB" id="A0A5B9QTT1"/>
<keyword evidence="2 10" id="KW-0548">Nucleotidyltransferase</keyword>
<dbReference type="EMBL" id="CP042913">
    <property type="protein sequence ID" value="QEG37521.1"/>
    <property type="molecule type" value="Genomic_DNA"/>
</dbReference>
<organism evidence="10 11">
    <name type="scientific">Bythopirellula goksoeyrii</name>
    <dbReference type="NCBI Taxonomy" id="1400387"/>
    <lineage>
        <taxon>Bacteria</taxon>
        <taxon>Pseudomonadati</taxon>
        <taxon>Planctomycetota</taxon>
        <taxon>Planctomycetia</taxon>
        <taxon>Pirellulales</taxon>
        <taxon>Lacipirellulaceae</taxon>
        <taxon>Bythopirellula</taxon>
    </lineage>
</organism>
<evidence type="ECO:0000256" key="3">
    <source>
        <dbReference type="ARBA" id="ARBA00022741"/>
    </source>
</evidence>
<dbReference type="GO" id="GO:0005829">
    <property type="term" value="C:cytosol"/>
    <property type="evidence" value="ECO:0007669"/>
    <property type="project" value="TreeGrafter"/>
</dbReference>
<reference evidence="10 11" key="1">
    <citation type="submission" date="2019-08" db="EMBL/GenBank/DDBJ databases">
        <title>Deep-cultivation of Planctomycetes and their phenomic and genomic characterization uncovers novel biology.</title>
        <authorList>
            <person name="Wiegand S."/>
            <person name="Jogler M."/>
            <person name="Boedeker C."/>
            <person name="Pinto D."/>
            <person name="Vollmers J."/>
            <person name="Rivas-Marin E."/>
            <person name="Kohn T."/>
            <person name="Peeters S.H."/>
            <person name="Heuer A."/>
            <person name="Rast P."/>
            <person name="Oberbeckmann S."/>
            <person name="Bunk B."/>
            <person name="Jeske O."/>
            <person name="Meyerdierks A."/>
            <person name="Storesund J.E."/>
            <person name="Kallscheuer N."/>
            <person name="Luecker S."/>
            <person name="Lage O.M."/>
            <person name="Pohl T."/>
            <person name="Merkel B.J."/>
            <person name="Hornburger P."/>
            <person name="Mueller R.-W."/>
            <person name="Bruemmer F."/>
            <person name="Labrenz M."/>
            <person name="Spormann A.M."/>
            <person name="Op den Camp H."/>
            <person name="Overmann J."/>
            <person name="Amann R."/>
            <person name="Jetten M.S.M."/>
            <person name="Mascher T."/>
            <person name="Medema M.H."/>
            <person name="Devos D.P."/>
            <person name="Kaster A.-K."/>
            <person name="Ovreas L."/>
            <person name="Rohde M."/>
            <person name="Galperin M.Y."/>
            <person name="Jogler C."/>
        </authorList>
    </citation>
    <scope>NUCLEOTIDE SEQUENCE [LARGE SCALE GENOMIC DNA]</scope>
    <source>
        <strain evidence="10 11">Pr1d</strain>
    </source>
</reference>
<dbReference type="GO" id="GO:0005524">
    <property type="term" value="F:ATP binding"/>
    <property type="evidence" value="ECO:0007669"/>
    <property type="project" value="UniProtKB-KW"/>
</dbReference>
<dbReference type="SUPFAM" id="SSF81301">
    <property type="entry name" value="Nucleotidyltransferase"/>
    <property type="match status" value="2"/>
</dbReference>
<evidence type="ECO:0000256" key="7">
    <source>
        <dbReference type="SAM" id="MobiDB-lite"/>
    </source>
</evidence>